<evidence type="ECO:0000313" key="2">
    <source>
        <dbReference type="Proteomes" id="UP001419268"/>
    </source>
</evidence>
<reference evidence="1 2" key="1">
    <citation type="submission" date="2024-01" db="EMBL/GenBank/DDBJ databases">
        <title>Genome assemblies of Stephania.</title>
        <authorList>
            <person name="Yang L."/>
        </authorList>
    </citation>
    <scope>NUCLEOTIDE SEQUENCE [LARGE SCALE GENOMIC DNA]</scope>
    <source>
        <strain evidence="1">JXDWG</strain>
        <tissue evidence="1">Leaf</tissue>
    </source>
</reference>
<name>A0AAP0Q7V8_9MAGN</name>
<keyword evidence="2" id="KW-1185">Reference proteome</keyword>
<gene>
    <name evidence="1" type="ORF">Scep_001567</name>
</gene>
<protein>
    <submittedName>
        <fullName evidence="1">Uncharacterized protein</fullName>
    </submittedName>
</protein>
<organism evidence="1 2">
    <name type="scientific">Stephania cephalantha</name>
    <dbReference type="NCBI Taxonomy" id="152367"/>
    <lineage>
        <taxon>Eukaryota</taxon>
        <taxon>Viridiplantae</taxon>
        <taxon>Streptophyta</taxon>
        <taxon>Embryophyta</taxon>
        <taxon>Tracheophyta</taxon>
        <taxon>Spermatophyta</taxon>
        <taxon>Magnoliopsida</taxon>
        <taxon>Ranunculales</taxon>
        <taxon>Menispermaceae</taxon>
        <taxon>Menispermoideae</taxon>
        <taxon>Cissampelideae</taxon>
        <taxon>Stephania</taxon>
    </lineage>
</organism>
<accession>A0AAP0Q7V8</accession>
<evidence type="ECO:0000313" key="1">
    <source>
        <dbReference type="EMBL" id="KAK9166376.1"/>
    </source>
</evidence>
<comment type="caution">
    <text evidence="1">The sequence shown here is derived from an EMBL/GenBank/DDBJ whole genome shotgun (WGS) entry which is preliminary data.</text>
</comment>
<dbReference type="EMBL" id="JBBNAG010000001">
    <property type="protein sequence ID" value="KAK9166376.1"/>
    <property type="molecule type" value="Genomic_DNA"/>
</dbReference>
<proteinExistence type="predicted"/>
<dbReference type="Proteomes" id="UP001419268">
    <property type="component" value="Unassembled WGS sequence"/>
</dbReference>
<dbReference type="AlphaFoldDB" id="A0AAP0Q7V8"/>
<sequence>MMVNIVGEEWPLKYARKIFFNGSKMNTITKVLFNNVLKHTGVGMRCHMYKNPLIQ</sequence>